<organism evidence="3 4">
    <name type="scientific">Paludibaculum fermentans</name>
    <dbReference type="NCBI Taxonomy" id="1473598"/>
    <lineage>
        <taxon>Bacteria</taxon>
        <taxon>Pseudomonadati</taxon>
        <taxon>Acidobacteriota</taxon>
        <taxon>Terriglobia</taxon>
        <taxon>Bryobacterales</taxon>
        <taxon>Bryobacteraceae</taxon>
        <taxon>Paludibaculum</taxon>
    </lineage>
</organism>
<reference evidence="3 4" key="1">
    <citation type="submission" date="2020-10" db="EMBL/GenBank/DDBJ databases">
        <title>Complete genome sequence of Paludibaculum fermentans P105T, a facultatively anaerobic acidobacterium capable of dissimilatory Fe(III) reduction.</title>
        <authorList>
            <person name="Dedysh S.N."/>
            <person name="Beletsky A.V."/>
            <person name="Kulichevskaya I.S."/>
            <person name="Mardanov A.V."/>
            <person name="Ravin N.V."/>
        </authorList>
    </citation>
    <scope>NUCLEOTIDE SEQUENCE [LARGE SCALE GENOMIC DNA]</scope>
    <source>
        <strain evidence="3 4">P105</strain>
    </source>
</reference>
<dbReference type="Proteomes" id="UP000593892">
    <property type="component" value="Chromosome"/>
</dbReference>
<keyword evidence="4" id="KW-1185">Reference proteome</keyword>
<dbReference type="AlphaFoldDB" id="A0A7S7SNY1"/>
<feature type="domain" description="PilZ" evidence="2">
    <location>
        <begin position="21"/>
        <end position="77"/>
    </location>
</feature>
<evidence type="ECO:0000313" key="3">
    <source>
        <dbReference type="EMBL" id="QOY90996.1"/>
    </source>
</evidence>
<proteinExistence type="predicted"/>
<sequence length="115" mass="12983">MLCADLVDVRWRDRANRSRRAVANLEDISLSGACIQLDMQIPIGTLVRISYPKGEFAGLVRYCQFREIGYFVGIQFEAGCKWSRNSFKPLHLLDPRSLSKKTTPRSKAGPFSAMS</sequence>
<dbReference type="GO" id="GO:0035438">
    <property type="term" value="F:cyclic-di-GMP binding"/>
    <property type="evidence" value="ECO:0007669"/>
    <property type="project" value="InterPro"/>
</dbReference>
<protein>
    <submittedName>
        <fullName evidence="3">PilZ domain-containing protein</fullName>
    </submittedName>
</protein>
<dbReference type="KEGG" id="pfer:IRI77_13940"/>
<dbReference type="EMBL" id="CP063849">
    <property type="protein sequence ID" value="QOY90996.1"/>
    <property type="molecule type" value="Genomic_DNA"/>
</dbReference>
<dbReference type="InterPro" id="IPR009875">
    <property type="entry name" value="PilZ_domain"/>
</dbReference>
<evidence type="ECO:0000256" key="1">
    <source>
        <dbReference type="SAM" id="MobiDB-lite"/>
    </source>
</evidence>
<evidence type="ECO:0000313" key="4">
    <source>
        <dbReference type="Proteomes" id="UP000593892"/>
    </source>
</evidence>
<evidence type="ECO:0000259" key="2">
    <source>
        <dbReference type="Pfam" id="PF07238"/>
    </source>
</evidence>
<dbReference type="Pfam" id="PF07238">
    <property type="entry name" value="PilZ"/>
    <property type="match status" value="1"/>
</dbReference>
<accession>A0A7S7SNY1</accession>
<feature type="region of interest" description="Disordered" evidence="1">
    <location>
        <begin position="96"/>
        <end position="115"/>
    </location>
</feature>
<name>A0A7S7SNY1_PALFE</name>
<gene>
    <name evidence="3" type="ORF">IRI77_13940</name>
</gene>